<name>A0A7J8VTY9_9ROSI</name>
<dbReference type="EMBL" id="JABFAB010000012">
    <property type="protein sequence ID" value="MBA0666052.1"/>
    <property type="molecule type" value="Genomic_DNA"/>
</dbReference>
<dbReference type="PROSITE" id="PS51525">
    <property type="entry name" value="NET"/>
    <property type="match status" value="1"/>
</dbReference>
<sequence length="199" mass="22657">MEVDEMLDPVVSMSELRYKIRSNSLVTSPLDGDAAQVASKKPKLSSSCSPTSITGNSHPVKSGSCKEVEDDLEFLLKNDNQLLVEETMKKYSDELSSTLVHMEQKLEETLDAIMSKCRPMTRTEKRQLQKLIQQLPKENLVRVVELIQRGRPAEKPCEEIFVDLEKEENVTLWRLYYYVEAVEKAKMLAQLQCSTTPTS</sequence>
<dbReference type="AlphaFoldDB" id="A0A7J8VTY9"/>
<keyword evidence="2" id="KW-0804">Transcription</keyword>
<dbReference type="Gene3D" id="1.20.1270.220">
    <property type="match status" value="1"/>
</dbReference>
<dbReference type="PANTHER" id="PTHR45926">
    <property type="entry name" value="OSJNBA0053K19.4 PROTEIN"/>
    <property type="match status" value="1"/>
</dbReference>
<evidence type="ECO:0000256" key="2">
    <source>
        <dbReference type="ARBA" id="ARBA00023163"/>
    </source>
</evidence>
<reference evidence="5 6" key="1">
    <citation type="journal article" date="2019" name="Genome Biol. Evol.">
        <title>Insights into the evolution of the New World diploid cottons (Gossypium, subgenus Houzingenia) based on genome sequencing.</title>
        <authorList>
            <person name="Grover C.E."/>
            <person name="Arick M.A. 2nd"/>
            <person name="Thrash A."/>
            <person name="Conover J.L."/>
            <person name="Sanders W.S."/>
            <person name="Peterson D.G."/>
            <person name="Frelichowski J.E."/>
            <person name="Scheffler J.A."/>
            <person name="Scheffler B.E."/>
            <person name="Wendel J.F."/>
        </authorList>
    </citation>
    <scope>NUCLEOTIDE SEQUENCE [LARGE SCALE GENOMIC DNA]</scope>
    <source>
        <strain evidence="5">57</strain>
        <tissue evidence="5">Leaf</tissue>
    </source>
</reference>
<dbReference type="OrthoDB" id="21449at2759"/>
<feature type="region of interest" description="Disordered" evidence="3">
    <location>
        <begin position="38"/>
        <end position="62"/>
    </location>
</feature>
<evidence type="ECO:0000313" key="5">
    <source>
        <dbReference type="EMBL" id="MBA0666052.1"/>
    </source>
</evidence>
<feature type="domain" description="NET" evidence="4">
    <location>
        <begin position="110"/>
        <end position="190"/>
    </location>
</feature>
<dbReference type="Proteomes" id="UP000593573">
    <property type="component" value="Unassembled WGS sequence"/>
</dbReference>
<accession>A0A7J8VTY9</accession>
<organism evidence="5 6">
    <name type="scientific">Gossypium klotzschianum</name>
    <dbReference type="NCBI Taxonomy" id="34286"/>
    <lineage>
        <taxon>Eukaryota</taxon>
        <taxon>Viridiplantae</taxon>
        <taxon>Streptophyta</taxon>
        <taxon>Embryophyta</taxon>
        <taxon>Tracheophyta</taxon>
        <taxon>Spermatophyta</taxon>
        <taxon>Magnoliopsida</taxon>
        <taxon>eudicotyledons</taxon>
        <taxon>Gunneridae</taxon>
        <taxon>Pentapetalae</taxon>
        <taxon>rosids</taxon>
        <taxon>malvids</taxon>
        <taxon>Malvales</taxon>
        <taxon>Malvaceae</taxon>
        <taxon>Malvoideae</taxon>
        <taxon>Gossypium</taxon>
    </lineage>
</organism>
<proteinExistence type="predicted"/>
<evidence type="ECO:0000259" key="4">
    <source>
        <dbReference type="PROSITE" id="PS51525"/>
    </source>
</evidence>
<evidence type="ECO:0000256" key="3">
    <source>
        <dbReference type="SAM" id="MobiDB-lite"/>
    </source>
</evidence>
<dbReference type="InterPro" id="IPR038336">
    <property type="entry name" value="NET_sf"/>
</dbReference>
<gene>
    <name evidence="5" type="ORF">Goklo_002509</name>
</gene>
<protein>
    <recommendedName>
        <fullName evidence="4">NET domain-containing protein</fullName>
    </recommendedName>
</protein>
<comment type="caution">
    <text evidence="5">The sequence shown here is derived from an EMBL/GenBank/DDBJ whole genome shotgun (WGS) entry which is preliminary data.</text>
</comment>
<dbReference type="InterPro" id="IPR027353">
    <property type="entry name" value="NET_dom"/>
</dbReference>
<dbReference type="Pfam" id="PF17035">
    <property type="entry name" value="BET"/>
    <property type="match status" value="1"/>
</dbReference>
<keyword evidence="6" id="KW-1185">Reference proteome</keyword>
<evidence type="ECO:0000256" key="1">
    <source>
        <dbReference type="ARBA" id="ARBA00023015"/>
    </source>
</evidence>
<evidence type="ECO:0000313" key="6">
    <source>
        <dbReference type="Proteomes" id="UP000593573"/>
    </source>
</evidence>
<keyword evidence="1" id="KW-0805">Transcription regulation</keyword>